<accession>A0ABM5S2L4</accession>
<gene>
    <name evidence="1" type="ORF">RO07_18580</name>
</gene>
<sequence length="93" mass="9945">MQLADGGLARYDTTFICHSLSLAALLGCDSKSTVVAVDGAQESARCPSRPSRSSLPRRIAAILAPSPQAHLPKRPIRPQWVRPACLRAVRSPA</sequence>
<organism evidence="1 2">
    <name type="scientific">Pandoraea pulmonicola</name>
    <dbReference type="NCBI Taxonomy" id="93221"/>
    <lineage>
        <taxon>Bacteria</taxon>
        <taxon>Pseudomonadati</taxon>
        <taxon>Pseudomonadota</taxon>
        <taxon>Betaproteobacteria</taxon>
        <taxon>Burkholderiales</taxon>
        <taxon>Burkholderiaceae</taxon>
        <taxon>Pandoraea</taxon>
    </lineage>
</organism>
<proteinExistence type="predicted"/>
<dbReference type="EMBL" id="CP010310">
    <property type="protein sequence ID" value="AJC21988.1"/>
    <property type="molecule type" value="Genomic_DNA"/>
</dbReference>
<name>A0ABM5S2L4_PANPU</name>
<evidence type="ECO:0000313" key="2">
    <source>
        <dbReference type="Proteomes" id="UP000035086"/>
    </source>
</evidence>
<protein>
    <submittedName>
        <fullName evidence="1">Uncharacterized protein</fullName>
    </submittedName>
</protein>
<evidence type="ECO:0000313" key="1">
    <source>
        <dbReference type="EMBL" id="AJC21988.1"/>
    </source>
</evidence>
<reference evidence="1" key="1">
    <citation type="submission" date="2016-11" db="EMBL/GenBank/DDBJ databases">
        <title>Complete Genome Sequencing of Pandoraea pulmonicola DSM 16583.</title>
        <authorList>
            <person name="Chan K.-G."/>
        </authorList>
    </citation>
    <scope>NUCLEOTIDE SEQUENCE</scope>
    <source>
        <strain evidence="1">DSM 16583</strain>
    </source>
</reference>
<keyword evidence="2" id="KW-1185">Reference proteome</keyword>
<dbReference type="Proteomes" id="UP000035086">
    <property type="component" value="Chromosome"/>
</dbReference>